<proteinExistence type="predicted"/>
<gene>
    <name evidence="1" type="ORF">H4W29_005445</name>
</gene>
<name>A0ABR9IYB2_RHIVS</name>
<keyword evidence="2" id="KW-1185">Reference proteome</keyword>
<dbReference type="EMBL" id="JADBEC010000002">
    <property type="protein sequence ID" value="MBE1508200.1"/>
    <property type="molecule type" value="Genomic_DNA"/>
</dbReference>
<comment type="caution">
    <text evidence="1">The sequence shown here is derived from an EMBL/GenBank/DDBJ whole genome shotgun (WGS) entry which is preliminary data.</text>
</comment>
<evidence type="ECO:0000313" key="1">
    <source>
        <dbReference type="EMBL" id="MBE1508200.1"/>
    </source>
</evidence>
<sequence length="30" mass="3057">MAGLTAAQGALAMGIDFAMRLTDRGMVSAE</sequence>
<dbReference type="Proteomes" id="UP000620262">
    <property type="component" value="Unassembled WGS sequence"/>
</dbReference>
<reference evidence="1 2" key="1">
    <citation type="submission" date="2020-10" db="EMBL/GenBank/DDBJ databases">
        <title>Sequencing the genomes of 1000 actinobacteria strains.</title>
        <authorList>
            <person name="Klenk H.-P."/>
        </authorList>
    </citation>
    <scope>NUCLEOTIDE SEQUENCE [LARGE SCALE GENOMIC DNA]</scope>
    <source>
        <strain evidence="1 2">DSM 7307</strain>
    </source>
</reference>
<protein>
    <submittedName>
        <fullName evidence="1">Electron transfer flavoprotein alpha/beta subunit</fullName>
    </submittedName>
</protein>
<evidence type="ECO:0000313" key="2">
    <source>
        <dbReference type="Proteomes" id="UP000620262"/>
    </source>
</evidence>
<organism evidence="1 2">
    <name type="scientific">Rhizobium viscosum</name>
    <name type="common">Arthrobacter viscosus</name>
    <dbReference type="NCBI Taxonomy" id="1673"/>
    <lineage>
        <taxon>Bacteria</taxon>
        <taxon>Pseudomonadati</taxon>
        <taxon>Pseudomonadota</taxon>
        <taxon>Alphaproteobacteria</taxon>
        <taxon>Hyphomicrobiales</taxon>
        <taxon>Rhizobiaceae</taxon>
        <taxon>Rhizobium/Agrobacterium group</taxon>
        <taxon>Rhizobium</taxon>
    </lineage>
</organism>
<accession>A0ABR9IYB2</accession>